<keyword evidence="15" id="KW-1185">Reference proteome</keyword>
<dbReference type="STRING" id="145388.A0A0D2LDC0"/>
<comment type="catalytic activity">
    <reaction evidence="1">
        <text>Release of C-terminal amino acid residues with broad specificity, but lacks action on C-terminal proline. Shows weak endopeptidase activity.</text>
        <dbReference type="EC" id="3.4.18.1"/>
    </reaction>
</comment>
<keyword evidence="9" id="KW-1015">Disulfide bond</keyword>
<dbReference type="OrthoDB" id="190265at2759"/>
<evidence type="ECO:0000313" key="14">
    <source>
        <dbReference type="EMBL" id="KIZ04669.1"/>
    </source>
</evidence>
<dbReference type="EMBL" id="KK100625">
    <property type="protein sequence ID" value="KIZ04669.1"/>
    <property type="molecule type" value="Genomic_DNA"/>
</dbReference>
<keyword evidence="4" id="KW-0645">Protease</keyword>
<accession>A0A0D2LDC0</accession>
<dbReference type="CDD" id="cd02698">
    <property type="entry name" value="Peptidase_C1A_CathepsinX"/>
    <property type="match status" value="1"/>
</dbReference>
<evidence type="ECO:0000256" key="5">
    <source>
        <dbReference type="ARBA" id="ARBA00022729"/>
    </source>
</evidence>
<dbReference type="SUPFAM" id="SSF54001">
    <property type="entry name" value="Cysteine proteinases"/>
    <property type="match status" value="1"/>
</dbReference>
<keyword evidence="5 12" id="KW-0732">Signal</keyword>
<feature type="domain" description="Peptidase C1A papain C-terminal" evidence="13">
    <location>
        <begin position="62"/>
        <end position="298"/>
    </location>
</feature>
<dbReference type="FunFam" id="3.90.70.10:FF:000060">
    <property type="entry name" value="Cathepsin Z"/>
    <property type="match status" value="1"/>
</dbReference>
<dbReference type="GO" id="GO:0016807">
    <property type="term" value="F:cysteine-type carboxypeptidase activity"/>
    <property type="evidence" value="ECO:0007669"/>
    <property type="project" value="UniProtKB-EC"/>
</dbReference>
<dbReference type="SMART" id="SM00645">
    <property type="entry name" value="Pept_C1"/>
    <property type="match status" value="1"/>
</dbReference>
<keyword evidence="10" id="KW-0325">Glycoprotein</keyword>
<comment type="similarity">
    <text evidence="2">Belongs to the peptidase C1 family.</text>
</comment>
<organism evidence="14 15">
    <name type="scientific">Monoraphidium neglectum</name>
    <dbReference type="NCBI Taxonomy" id="145388"/>
    <lineage>
        <taxon>Eukaryota</taxon>
        <taxon>Viridiplantae</taxon>
        <taxon>Chlorophyta</taxon>
        <taxon>core chlorophytes</taxon>
        <taxon>Chlorophyceae</taxon>
        <taxon>CS clade</taxon>
        <taxon>Sphaeropleales</taxon>
        <taxon>Selenastraceae</taxon>
        <taxon>Monoraphidium</taxon>
    </lineage>
</organism>
<evidence type="ECO:0000256" key="3">
    <source>
        <dbReference type="ARBA" id="ARBA00012516"/>
    </source>
</evidence>
<protein>
    <recommendedName>
        <fullName evidence="3">cathepsin X</fullName>
        <ecNumber evidence="3">3.4.18.1</ecNumber>
    </recommendedName>
</protein>
<keyword evidence="14" id="KW-0121">Carboxypeptidase</keyword>
<dbReference type="Gene3D" id="3.90.70.10">
    <property type="entry name" value="Cysteine proteinases"/>
    <property type="match status" value="1"/>
</dbReference>
<keyword evidence="6 14" id="KW-0378">Hydrolase</keyword>
<evidence type="ECO:0000256" key="9">
    <source>
        <dbReference type="ARBA" id="ARBA00023157"/>
    </source>
</evidence>
<reference evidence="14 15" key="1">
    <citation type="journal article" date="2013" name="BMC Genomics">
        <title>Reconstruction of the lipid metabolism for the microalga Monoraphidium neglectum from its genome sequence reveals characteristics suitable for biofuel production.</title>
        <authorList>
            <person name="Bogen C."/>
            <person name="Al-Dilaimi A."/>
            <person name="Albersmeier A."/>
            <person name="Wichmann J."/>
            <person name="Grundmann M."/>
            <person name="Rupp O."/>
            <person name="Lauersen K.J."/>
            <person name="Blifernez-Klassen O."/>
            <person name="Kalinowski J."/>
            <person name="Goesmann A."/>
            <person name="Mussgnug J.H."/>
            <person name="Kruse O."/>
        </authorList>
    </citation>
    <scope>NUCLEOTIDE SEQUENCE [LARGE SCALE GENOMIC DNA]</scope>
    <source>
        <strain evidence="14 15">SAG 48.87</strain>
    </source>
</reference>
<dbReference type="InterPro" id="IPR038765">
    <property type="entry name" value="Papain-like_cys_pep_sf"/>
</dbReference>
<dbReference type="PANTHER" id="PTHR12411">
    <property type="entry name" value="CYSTEINE PROTEASE FAMILY C1-RELATED"/>
    <property type="match status" value="1"/>
</dbReference>
<evidence type="ECO:0000256" key="7">
    <source>
        <dbReference type="ARBA" id="ARBA00022807"/>
    </source>
</evidence>
<dbReference type="GeneID" id="25736161"/>
<proteinExistence type="inferred from homology"/>
<dbReference type="GO" id="GO:0006508">
    <property type="term" value="P:proteolysis"/>
    <property type="evidence" value="ECO:0007669"/>
    <property type="project" value="UniProtKB-KW"/>
</dbReference>
<evidence type="ECO:0000313" key="15">
    <source>
        <dbReference type="Proteomes" id="UP000054498"/>
    </source>
</evidence>
<gene>
    <name evidence="14" type="ORF">MNEG_3283</name>
</gene>
<dbReference type="RefSeq" id="XP_013903688.1">
    <property type="nucleotide sequence ID" value="XM_014048234.1"/>
</dbReference>
<sequence length="332" mass="36079">MARALVLLVLLGLMMGLAHGLNVIEGSRGPSKFATKLGQRGQHHVELRLGPSPHEGLQEQDMPDSWDWRNVKGKNYLSPVRNQHIPVYCGSCWAFASTSSLADRINIVRDGAWPMAVLSVQSVIDCGNAGSCNGGDDKMVYKYAFKHGIPMDTCNQYVAKNQACNRKHQCYTCEPSGKCAPLYDYNRLVVREHGSVSGRVAMKAEIMKRGPISCSIDATNELDAYKGGIFAQRLLDPSPNHVISVVGWDVIDGTEVWITRNSWGEPWGEGGFYYSPTSKNQGGKDLNLGIELDCAYGVVDRWAKAADLGFPRSAAEEEASAGGDEQAAPAAA</sequence>
<evidence type="ECO:0000256" key="1">
    <source>
        <dbReference type="ARBA" id="ARBA00001594"/>
    </source>
</evidence>
<feature type="signal peptide" evidence="12">
    <location>
        <begin position="1"/>
        <end position="20"/>
    </location>
</feature>
<dbReference type="Pfam" id="PF00112">
    <property type="entry name" value="Peptidase_C1"/>
    <property type="match status" value="1"/>
</dbReference>
<dbReference type="InterPro" id="IPR013128">
    <property type="entry name" value="Peptidase_C1A"/>
</dbReference>
<evidence type="ECO:0000259" key="13">
    <source>
        <dbReference type="SMART" id="SM00645"/>
    </source>
</evidence>
<dbReference type="EC" id="3.4.18.1" evidence="3"/>
<evidence type="ECO:0000256" key="4">
    <source>
        <dbReference type="ARBA" id="ARBA00022670"/>
    </source>
</evidence>
<feature type="region of interest" description="Disordered" evidence="11">
    <location>
        <begin position="313"/>
        <end position="332"/>
    </location>
</feature>
<evidence type="ECO:0000256" key="12">
    <source>
        <dbReference type="SAM" id="SignalP"/>
    </source>
</evidence>
<dbReference type="InterPro" id="IPR033157">
    <property type="entry name" value="CTSZ"/>
</dbReference>
<feature type="compositionally biased region" description="Low complexity" evidence="11">
    <location>
        <begin position="320"/>
        <end position="332"/>
    </location>
</feature>
<keyword evidence="7" id="KW-0788">Thiol protease</keyword>
<name>A0A0D2LDC0_9CHLO</name>
<evidence type="ECO:0000256" key="2">
    <source>
        <dbReference type="ARBA" id="ARBA00008455"/>
    </source>
</evidence>
<keyword evidence="8" id="KW-0865">Zymogen</keyword>
<evidence type="ECO:0000256" key="6">
    <source>
        <dbReference type="ARBA" id="ARBA00022801"/>
    </source>
</evidence>
<dbReference type="Proteomes" id="UP000054498">
    <property type="component" value="Unassembled WGS sequence"/>
</dbReference>
<evidence type="ECO:0000256" key="10">
    <source>
        <dbReference type="ARBA" id="ARBA00023180"/>
    </source>
</evidence>
<evidence type="ECO:0000256" key="11">
    <source>
        <dbReference type="SAM" id="MobiDB-lite"/>
    </source>
</evidence>
<evidence type="ECO:0000256" key="8">
    <source>
        <dbReference type="ARBA" id="ARBA00023145"/>
    </source>
</evidence>
<feature type="chain" id="PRO_5018674134" description="cathepsin X" evidence="12">
    <location>
        <begin position="21"/>
        <end position="332"/>
    </location>
</feature>
<dbReference type="InterPro" id="IPR000668">
    <property type="entry name" value="Peptidase_C1A_C"/>
</dbReference>
<dbReference type="KEGG" id="mng:MNEG_3283"/>
<dbReference type="AlphaFoldDB" id="A0A0D2LDC0"/>